<dbReference type="Gene3D" id="3.30.450.410">
    <property type="match status" value="1"/>
</dbReference>
<name>A0ABY2FN06_9ACTN</name>
<evidence type="ECO:0000313" key="2">
    <source>
        <dbReference type="Proteomes" id="UP000295060"/>
    </source>
</evidence>
<proteinExistence type="predicted"/>
<comment type="caution">
    <text evidence="1">The sequence shown here is derived from an EMBL/GenBank/DDBJ whole genome shotgun (WGS) entry which is preliminary data.</text>
</comment>
<dbReference type="Proteomes" id="UP000295060">
    <property type="component" value="Unassembled WGS sequence"/>
</dbReference>
<reference evidence="1 2" key="1">
    <citation type="submission" date="2019-03" db="EMBL/GenBank/DDBJ databases">
        <title>Genomic Encyclopedia of Type Strains, Phase III (KMG-III): the genomes of soil and plant-associated and newly described type strains.</title>
        <authorList>
            <person name="Whitman W."/>
        </authorList>
    </citation>
    <scope>NUCLEOTIDE SEQUENCE [LARGE SCALE GENOMIC DNA]</scope>
    <source>
        <strain evidence="1 2">VKMAc-2574</strain>
    </source>
</reference>
<sequence>MKLEVLHVPDCPNLVPMLQRLAEASDLHVTTRLIETDADAAEFGMAGSPTLLIDGVDPFAAGHDCGCGVSCRLYRDPDGRIVPAPSVEQLRVAITAAGQRHDSTTPEEVLSAWRTRALPLDPTEKAVHQAILRAFATSGHPPTPSDLDALTADSDRGTSEILTALHDVDAIQLAPSGHIALAYPFSATPTRHRVRIDDRVDAYAMCAIDALGIAAMLDQDTRIESFDVTTGEQVTVTTTAGRAVWEPPGAVVFVGAGTGGGPSADCCCDYLNFFATNAAAQAWTTEHPQIPGQILDQAEAEELGNRLFGHLLTTA</sequence>
<dbReference type="Pfam" id="PF03243">
    <property type="entry name" value="MerB"/>
    <property type="match status" value="1"/>
</dbReference>
<keyword evidence="2" id="KW-1185">Reference proteome</keyword>
<evidence type="ECO:0000313" key="1">
    <source>
        <dbReference type="EMBL" id="TDW94498.1"/>
    </source>
</evidence>
<gene>
    <name evidence="1" type="ORF">EV137_1811</name>
</gene>
<dbReference type="EMBL" id="SODU01000001">
    <property type="protein sequence ID" value="TDW94498.1"/>
    <property type="molecule type" value="Genomic_DNA"/>
</dbReference>
<accession>A0ABY2FN06</accession>
<dbReference type="SUPFAM" id="SSF160387">
    <property type="entry name" value="NosL/MerB-like"/>
    <property type="match status" value="1"/>
</dbReference>
<dbReference type="InterPro" id="IPR053717">
    <property type="entry name" value="MerB_lyase_sf"/>
</dbReference>
<protein>
    <submittedName>
        <fullName evidence="1">Alkylmercury lyase-like protein</fullName>
    </submittedName>
</protein>
<dbReference type="RefSeq" id="WP_134127755.1">
    <property type="nucleotide sequence ID" value="NZ_SODU01000001.1"/>
</dbReference>
<dbReference type="InterPro" id="IPR004927">
    <property type="entry name" value="MerB"/>
</dbReference>
<organism evidence="1 2">
    <name type="scientific">Kribbella pratensis</name>
    <dbReference type="NCBI Taxonomy" id="2512112"/>
    <lineage>
        <taxon>Bacteria</taxon>
        <taxon>Bacillati</taxon>
        <taxon>Actinomycetota</taxon>
        <taxon>Actinomycetes</taxon>
        <taxon>Propionibacteriales</taxon>
        <taxon>Kribbellaceae</taxon>
        <taxon>Kribbella</taxon>
    </lineage>
</organism>